<dbReference type="GeneID" id="79265481"/>
<evidence type="ECO:0000313" key="2">
    <source>
        <dbReference type="Proteomes" id="UP001596398"/>
    </source>
</evidence>
<reference evidence="1 2" key="1">
    <citation type="journal article" date="2019" name="Int. J. Syst. Evol. Microbiol.">
        <title>The Global Catalogue of Microorganisms (GCM) 10K type strain sequencing project: providing services to taxonomists for standard genome sequencing and annotation.</title>
        <authorList>
            <consortium name="The Broad Institute Genomics Platform"/>
            <consortium name="The Broad Institute Genome Sequencing Center for Infectious Disease"/>
            <person name="Wu L."/>
            <person name="Ma J."/>
        </authorList>
    </citation>
    <scope>NUCLEOTIDE SEQUENCE [LARGE SCALE GENOMIC DNA]</scope>
    <source>
        <strain evidence="1 2">DT85</strain>
    </source>
</reference>
<dbReference type="EMBL" id="JBHTAP010000001">
    <property type="protein sequence ID" value="MFC7233821.1"/>
    <property type="molecule type" value="Genomic_DNA"/>
</dbReference>
<evidence type="ECO:0000313" key="1">
    <source>
        <dbReference type="EMBL" id="MFC7233821.1"/>
    </source>
</evidence>
<dbReference type="AlphaFoldDB" id="A0ABD5ZJT4"/>
<protein>
    <submittedName>
        <fullName evidence="1">Uncharacterized protein</fullName>
    </submittedName>
</protein>
<dbReference type="RefSeq" id="WP_276234816.1">
    <property type="nucleotide sequence ID" value="NZ_CP119802.1"/>
</dbReference>
<proteinExistence type="predicted"/>
<name>A0ABD5ZJT4_9EURY</name>
<organism evidence="1 2">
    <name type="scientific">Halosegnis marinus</name>
    <dbReference type="NCBI Taxonomy" id="3034023"/>
    <lineage>
        <taxon>Archaea</taxon>
        <taxon>Methanobacteriati</taxon>
        <taxon>Methanobacteriota</taxon>
        <taxon>Stenosarchaea group</taxon>
        <taxon>Halobacteria</taxon>
        <taxon>Halobacteriales</taxon>
        <taxon>Natronomonadaceae</taxon>
        <taxon>Halosegnis</taxon>
    </lineage>
</organism>
<keyword evidence="2" id="KW-1185">Reference proteome</keyword>
<dbReference type="Proteomes" id="UP001596398">
    <property type="component" value="Unassembled WGS sequence"/>
</dbReference>
<accession>A0ABD5ZJT4</accession>
<comment type="caution">
    <text evidence="1">The sequence shown here is derived from an EMBL/GenBank/DDBJ whole genome shotgun (WGS) entry which is preliminary data.</text>
</comment>
<sequence>MTTRATRGMLFATYQLTVLLGVLFMPVALLARRLGVPVPYGRVVERLGDRLDE</sequence>
<gene>
    <name evidence="1" type="ORF">ACFQJ4_00680</name>
</gene>